<dbReference type="EMBL" id="QHCV01000032">
    <property type="protein sequence ID" value="RAV32219.1"/>
    <property type="molecule type" value="Genomic_DNA"/>
</dbReference>
<organism evidence="1 2">
    <name type="scientific">Corynebacterium heidelbergense</name>
    <dbReference type="NCBI Taxonomy" id="2055947"/>
    <lineage>
        <taxon>Bacteria</taxon>
        <taxon>Bacillati</taxon>
        <taxon>Actinomycetota</taxon>
        <taxon>Actinomycetes</taxon>
        <taxon>Mycobacteriales</taxon>
        <taxon>Corynebacteriaceae</taxon>
        <taxon>Corynebacterium</taxon>
    </lineage>
</organism>
<accession>A0A364V6G5</accession>
<name>A0A364V6G5_9CORY</name>
<sequence>MGLARSNLAISVEPAAGGAACCPPPVDGLGSAGAAAAGEDVAAELDMEVKLDPGPSLDSSSQAASADTVRALAQMPRAIFL</sequence>
<keyword evidence="2" id="KW-1185">Reference proteome</keyword>
<evidence type="ECO:0000313" key="1">
    <source>
        <dbReference type="EMBL" id="RAV32219.1"/>
    </source>
</evidence>
<proteinExistence type="predicted"/>
<gene>
    <name evidence="1" type="ORF">DLJ54_04275</name>
</gene>
<dbReference type="Proteomes" id="UP000251577">
    <property type="component" value="Unassembled WGS sequence"/>
</dbReference>
<comment type="caution">
    <text evidence="1">The sequence shown here is derived from an EMBL/GenBank/DDBJ whole genome shotgun (WGS) entry which is preliminary data.</text>
</comment>
<evidence type="ECO:0000313" key="2">
    <source>
        <dbReference type="Proteomes" id="UP000251577"/>
    </source>
</evidence>
<protein>
    <submittedName>
        <fullName evidence="1">Uncharacterized protein</fullName>
    </submittedName>
</protein>
<reference evidence="1 2" key="1">
    <citation type="journal article" date="2018" name="Syst. Appl. Microbiol.">
        <title>Corynebacterium heidelbergense sp. nov., isolated from the preen glands of Egyptian geese (Alopochen aegyptiacus).</title>
        <authorList>
            <person name="Braun M.S."/>
            <person name="Wang E."/>
            <person name="Zimmermann S."/>
            <person name="Wink M."/>
        </authorList>
    </citation>
    <scope>NUCLEOTIDE SEQUENCE [LARGE SCALE GENOMIC DNA]</scope>
    <source>
        <strain evidence="1 2">647</strain>
    </source>
</reference>
<dbReference type="AlphaFoldDB" id="A0A364V6G5"/>